<dbReference type="RefSeq" id="WP_197164275.1">
    <property type="nucleotide sequence ID" value="NZ_JADZGI010000001.1"/>
</dbReference>
<keyword evidence="3 6" id="KW-0812">Transmembrane</keyword>
<dbReference type="AlphaFoldDB" id="A0A931MLW2"/>
<feature type="transmembrane region" description="Helical" evidence="6">
    <location>
        <begin position="31"/>
        <end position="49"/>
    </location>
</feature>
<evidence type="ECO:0000256" key="1">
    <source>
        <dbReference type="ARBA" id="ARBA00004141"/>
    </source>
</evidence>
<gene>
    <name evidence="8" type="ORF">I5E68_12975</name>
</gene>
<dbReference type="GO" id="GO:0022857">
    <property type="term" value="F:transmembrane transporter activity"/>
    <property type="evidence" value="ECO:0007669"/>
    <property type="project" value="InterPro"/>
</dbReference>
<feature type="transmembrane region" description="Helical" evidence="6">
    <location>
        <begin position="159"/>
        <end position="184"/>
    </location>
</feature>
<evidence type="ECO:0000313" key="9">
    <source>
        <dbReference type="Proteomes" id="UP000617634"/>
    </source>
</evidence>
<protein>
    <submittedName>
        <fullName evidence="8">MFS transporter</fullName>
    </submittedName>
</protein>
<accession>A0A931MLW2</accession>
<keyword evidence="4 6" id="KW-1133">Transmembrane helix</keyword>
<keyword evidence="2" id="KW-0813">Transport</keyword>
<feature type="transmembrane region" description="Helical" evidence="6">
    <location>
        <begin position="69"/>
        <end position="89"/>
    </location>
</feature>
<evidence type="ECO:0000256" key="6">
    <source>
        <dbReference type="SAM" id="Phobius"/>
    </source>
</evidence>
<evidence type="ECO:0000313" key="8">
    <source>
        <dbReference type="EMBL" id="MBH0113859.1"/>
    </source>
</evidence>
<feature type="transmembrane region" description="Helical" evidence="6">
    <location>
        <begin position="295"/>
        <end position="316"/>
    </location>
</feature>
<dbReference type="PANTHER" id="PTHR43791">
    <property type="entry name" value="PERMEASE-RELATED"/>
    <property type="match status" value="1"/>
</dbReference>
<feature type="transmembrane region" description="Helical" evidence="6">
    <location>
        <begin position="101"/>
        <end position="120"/>
    </location>
</feature>
<comment type="subcellular location">
    <subcellularLocation>
        <location evidence="1">Membrane</location>
        <topology evidence="1">Multi-pass membrane protein</topology>
    </subcellularLocation>
</comment>
<dbReference type="PROSITE" id="PS50850">
    <property type="entry name" value="MFS"/>
    <property type="match status" value="1"/>
</dbReference>
<dbReference type="EMBL" id="JADZGI010000001">
    <property type="protein sequence ID" value="MBH0113859.1"/>
    <property type="molecule type" value="Genomic_DNA"/>
</dbReference>
<dbReference type="Gene3D" id="1.20.1250.20">
    <property type="entry name" value="MFS general substrate transporter like domains"/>
    <property type="match status" value="2"/>
</dbReference>
<dbReference type="GO" id="GO:0016020">
    <property type="term" value="C:membrane"/>
    <property type="evidence" value="ECO:0007669"/>
    <property type="project" value="UniProtKB-SubCell"/>
</dbReference>
<evidence type="ECO:0000259" key="7">
    <source>
        <dbReference type="PROSITE" id="PS50850"/>
    </source>
</evidence>
<dbReference type="FunFam" id="1.20.1250.20:FF:000018">
    <property type="entry name" value="MFS transporter permease"/>
    <property type="match status" value="1"/>
</dbReference>
<organism evidence="8 9">
    <name type="scientific">Novosphingobium aureum</name>
    <dbReference type="NCBI Taxonomy" id="2792964"/>
    <lineage>
        <taxon>Bacteria</taxon>
        <taxon>Pseudomonadati</taxon>
        <taxon>Pseudomonadota</taxon>
        <taxon>Alphaproteobacteria</taxon>
        <taxon>Sphingomonadales</taxon>
        <taxon>Sphingomonadaceae</taxon>
        <taxon>Novosphingobium</taxon>
    </lineage>
</organism>
<dbReference type="SUPFAM" id="SSF103473">
    <property type="entry name" value="MFS general substrate transporter"/>
    <property type="match status" value="1"/>
</dbReference>
<dbReference type="InterPro" id="IPR036259">
    <property type="entry name" value="MFS_trans_sf"/>
</dbReference>
<evidence type="ECO:0000256" key="2">
    <source>
        <dbReference type="ARBA" id="ARBA00022448"/>
    </source>
</evidence>
<feature type="transmembrane region" description="Helical" evidence="6">
    <location>
        <begin position="196"/>
        <end position="216"/>
    </location>
</feature>
<dbReference type="CDD" id="cd17319">
    <property type="entry name" value="MFS_ExuT_GudP_like"/>
    <property type="match status" value="1"/>
</dbReference>
<comment type="caution">
    <text evidence="8">The sequence shown here is derived from an EMBL/GenBank/DDBJ whole genome shotgun (WGS) entry which is preliminary data.</text>
</comment>
<feature type="transmembrane region" description="Helical" evidence="6">
    <location>
        <begin position="416"/>
        <end position="436"/>
    </location>
</feature>
<proteinExistence type="predicted"/>
<feature type="transmembrane region" description="Helical" evidence="6">
    <location>
        <begin position="262"/>
        <end position="283"/>
    </location>
</feature>
<feature type="domain" description="Major facilitator superfamily (MFS) profile" evidence="7">
    <location>
        <begin position="35"/>
        <end position="443"/>
    </location>
</feature>
<evidence type="ECO:0000256" key="3">
    <source>
        <dbReference type="ARBA" id="ARBA00022692"/>
    </source>
</evidence>
<feature type="transmembrane region" description="Helical" evidence="6">
    <location>
        <begin position="385"/>
        <end position="410"/>
    </location>
</feature>
<sequence length="446" mass="47248">MAEFAKTAGTDCLATETDAADTPLDKVTRRVFRRFVPFLMVCYVVAYLDRVNIGFAKLAMSADIGLSELAYGLGAGIFFVGYFLFEVPSNLLMERFGARRWICRIMISWAVLSAAFAFVTSTQMFYVLRFALGVAEAGFFPGVLLFLSQWFPARRRGQIIALFMAAIPLAGLVGSPVSGAIMAAFDGAAGIEGWRWMFLLEAAPALLLGIATLYFLDSRIDDAKWLSQQEREVLTSALAAEASPASQSRHEGIFSTMFDPGVLAFAMIYFCCIMGQYGVTFWLPTLVSAAGAQGALGMGLFTAIPYGVAILAMVATGRHSDRTGERRWHAFAPMALGGALLATMPFLNLGFTAAMVLMSLATAAVLTATPMFWTLPTQALSGSAAVVGIAAINSVGNLAGFLSPIVVGAIADRTGATAYGMLALAACLILGAIGVATKPGIARNTA</sequence>
<feature type="transmembrane region" description="Helical" evidence="6">
    <location>
        <begin position="126"/>
        <end position="147"/>
    </location>
</feature>
<dbReference type="InterPro" id="IPR011701">
    <property type="entry name" value="MFS"/>
</dbReference>
<reference evidence="8" key="1">
    <citation type="submission" date="2020-11" db="EMBL/GenBank/DDBJ databases">
        <title>Novosphingobium aureum sp. nov., a marine bacterium isolated from sediment of a salt flat.</title>
        <authorList>
            <person name="Yoo Y."/>
            <person name="Kim J.-J."/>
        </authorList>
    </citation>
    <scope>NUCLEOTIDE SEQUENCE</scope>
    <source>
        <strain evidence="8">YJ-S2-02</strain>
    </source>
</reference>
<feature type="transmembrane region" description="Helical" evidence="6">
    <location>
        <begin position="353"/>
        <end position="373"/>
    </location>
</feature>
<evidence type="ECO:0000256" key="5">
    <source>
        <dbReference type="ARBA" id="ARBA00023136"/>
    </source>
</evidence>
<dbReference type="PANTHER" id="PTHR43791:SF36">
    <property type="entry name" value="TRANSPORTER, PUTATIVE (AFU_ORTHOLOGUE AFUA_6G08340)-RELATED"/>
    <property type="match status" value="1"/>
</dbReference>
<name>A0A931MLW2_9SPHN</name>
<evidence type="ECO:0000256" key="4">
    <source>
        <dbReference type="ARBA" id="ARBA00022989"/>
    </source>
</evidence>
<feature type="transmembrane region" description="Helical" evidence="6">
    <location>
        <begin position="328"/>
        <end position="347"/>
    </location>
</feature>
<dbReference type="Pfam" id="PF07690">
    <property type="entry name" value="MFS_1"/>
    <property type="match status" value="1"/>
</dbReference>
<dbReference type="InterPro" id="IPR020846">
    <property type="entry name" value="MFS_dom"/>
</dbReference>
<dbReference type="Proteomes" id="UP000617634">
    <property type="component" value="Unassembled WGS sequence"/>
</dbReference>
<keyword evidence="9" id="KW-1185">Reference proteome</keyword>
<keyword evidence="5 6" id="KW-0472">Membrane</keyword>